<feature type="transmembrane region" description="Helical" evidence="8">
    <location>
        <begin position="186"/>
        <end position="207"/>
    </location>
</feature>
<protein>
    <submittedName>
        <fullName evidence="9">Iron-hydroxamate transporter permease subunit</fullName>
    </submittedName>
</protein>
<comment type="similarity">
    <text evidence="2">Belongs to the binding-protein-dependent transport system permease family. FecCD subfamily.</text>
</comment>
<keyword evidence="5 8" id="KW-0812">Transmembrane</keyword>
<reference evidence="10" key="1">
    <citation type="submission" date="2019-10" db="EMBL/GenBank/DDBJ databases">
        <title>Complete genome sequence of Corynebacterium urogenitalis DSM 108747, isolated from the genital tract of a cow.</title>
        <authorList>
            <person name="Ruckert C."/>
            <person name="Ballas P."/>
            <person name="Wagener K."/>
            <person name="Drillich M."/>
            <person name="Kaempfer P."/>
            <person name="Busse H.-J."/>
            <person name="Ehling-Schulz M."/>
        </authorList>
    </citation>
    <scope>NUCLEOTIDE SEQUENCE [LARGE SCALE GENOMIC DNA]</scope>
    <source>
        <strain evidence="10">LMM 1652</strain>
    </source>
</reference>
<proteinExistence type="inferred from homology"/>
<name>A0A5J6Z9H0_9CORY</name>
<gene>
    <name evidence="9" type="ORF">CUROG_02805</name>
</gene>
<dbReference type="EMBL" id="CP045032">
    <property type="protein sequence ID" value="QFQ01949.1"/>
    <property type="molecule type" value="Genomic_DNA"/>
</dbReference>
<dbReference type="RefSeq" id="WP_151902371.1">
    <property type="nucleotide sequence ID" value="NZ_CP045032.1"/>
</dbReference>
<organism evidence="9 10">
    <name type="scientific">Corynebacterium urogenitale</name>
    <dbReference type="NCBI Taxonomy" id="2487892"/>
    <lineage>
        <taxon>Bacteria</taxon>
        <taxon>Bacillati</taxon>
        <taxon>Actinomycetota</taxon>
        <taxon>Actinomycetes</taxon>
        <taxon>Mycobacteriales</taxon>
        <taxon>Corynebacteriaceae</taxon>
        <taxon>Corynebacterium</taxon>
    </lineage>
</organism>
<dbReference type="InterPro" id="IPR000522">
    <property type="entry name" value="ABC_transptr_permease_BtuC"/>
</dbReference>
<feature type="transmembrane region" description="Helical" evidence="8">
    <location>
        <begin position="48"/>
        <end position="71"/>
    </location>
</feature>
<evidence type="ECO:0000256" key="8">
    <source>
        <dbReference type="SAM" id="Phobius"/>
    </source>
</evidence>
<dbReference type="SUPFAM" id="SSF81345">
    <property type="entry name" value="ABC transporter involved in vitamin B12 uptake, BtuC"/>
    <property type="match status" value="1"/>
</dbReference>
<dbReference type="GO" id="GO:0033214">
    <property type="term" value="P:siderophore-iron import into cell"/>
    <property type="evidence" value="ECO:0007669"/>
    <property type="project" value="TreeGrafter"/>
</dbReference>
<comment type="subcellular location">
    <subcellularLocation>
        <location evidence="1">Cell membrane</location>
        <topology evidence="1">Multi-pass membrane protein</topology>
    </subcellularLocation>
</comment>
<evidence type="ECO:0000256" key="2">
    <source>
        <dbReference type="ARBA" id="ARBA00007935"/>
    </source>
</evidence>
<dbReference type="PANTHER" id="PTHR30472">
    <property type="entry name" value="FERRIC ENTEROBACTIN TRANSPORT SYSTEM PERMEASE PROTEIN"/>
    <property type="match status" value="1"/>
</dbReference>
<dbReference type="OrthoDB" id="9796260at2"/>
<dbReference type="Gene3D" id="1.10.3470.10">
    <property type="entry name" value="ABC transporter involved in vitamin B12 uptake, BtuC"/>
    <property type="match status" value="1"/>
</dbReference>
<dbReference type="GO" id="GO:0022857">
    <property type="term" value="F:transmembrane transporter activity"/>
    <property type="evidence" value="ECO:0007669"/>
    <property type="project" value="InterPro"/>
</dbReference>
<evidence type="ECO:0000256" key="3">
    <source>
        <dbReference type="ARBA" id="ARBA00022448"/>
    </source>
</evidence>
<evidence type="ECO:0000313" key="9">
    <source>
        <dbReference type="EMBL" id="QFQ01949.1"/>
    </source>
</evidence>
<keyword evidence="7 8" id="KW-0472">Membrane</keyword>
<dbReference type="Pfam" id="PF01032">
    <property type="entry name" value="FecCD"/>
    <property type="match status" value="1"/>
</dbReference>
<dbReference type="KEGG" id="cuo:CUROG_02805"/>
<dbReference type="PANTHER" id="PTHR30472:SF19">
    <property type="entry name" value="PETROBACTIN IMPORT SYSTEM PERMEASE PROTEIN YCLO"/>
    <property type="match status" value="1"/>
</dbReference>
<keyword evidence="10" id="KW-1185">Reference proteome</keyword>
<feature type="transmembrane region" description="Helical" evidence="8">
    <location>
        <begin position="83"/>
        <end position="106"/>
    </location>
</feature>
<dbReference type="InterPro" id="IPR037294">
    <property type="entry name" value="ABC_BtuC-like"/>
</dbReference>
<keyword evidence="4" id="KW-1003">Cell membrane</keyword>
<keyword evidence="6 8" id="KW-1133">Transmembrane helix</keyword>
<feature type="transmembrane region" description="Helical" evidence="8">
    <location>
        <begin position="15"/>
        <end position="36"/>
    </location>
</feature>
<accession>A0A5J6Z9H0</accession>
<feature type="transmembrane region" description="Helical" evidence="8">
    <location>
        <begin position="112"/>
        <end position="131"/>
    </location>
</feature>
<evidence type="ECO:0000256" key="5">
    <source>
        <dbReference type="ARBA" id="ARBA00022692"/>
    </source>
</evidence>
<evidence type="ECO:0000313" key="10">
    <source>
        <dbReference type="Proteomes" id="UP000326711"/>
    </source>
</evidence>
<sequence length="264" mass="28794">MTAIDDGQRREKRRAAASLVFGTLFALAGVLLYVLWDLPKAWEIILPMRLSTAGAFFVAAAAVGCTTVVFHTLTHNDILTPSLLGFDALYVLINTLLVFFLGTQALLNTDNLLFFFINIAVMIVFAVAIFAPLLLRPSVGVEVLLLIGVTCGLLIRSITALLQRLLDPQAHMVLADTFFASLESVNPLELGVAAFVVVAAVLGLWMARHHLDVLALGRERATELGVRYRRSVSLIMLSSEARLPLRRTGSTHWIPATGCWLTAV</sequence>
<keyword evidence="3" id="KW-0813">Transport</keyword>
<feature type="transmembrane region" description="Helical" evidence="8">
    <location>
        <begin position="143"/>
        <end position="166"/>
    </location>
</feature>
<dbReference type="AlphaFoldDB" id="A0A5J6Z9H0"/>
<evidence type="ECO:0000256" key="7">
    <source>
        <dbReference type="ARBA" id="ARBA00023136"/>
    </source>
</evidence>
<dbReference type="GO" id="GO:0005886">
    <property type="term" value="C:plasma membrane"/>
    <property type="evidence" value="ECO:0007669"/>
    <property type="project" value="UniProtKB-SubCell"/>
</dbReference>
<evidence type="ECO:0000256" key="4">
    <source>
        <dbReference type="ARBA" id="ARBA00022475"/>
    </source>
</evidence>
<evidence type="ECO:0000256" key="6">
    <source>
        <dbReference type="ARBA" id="ARBA00022989"/>
    </source>
</evidence>
<evidence type="ECO:0000256" key="1">
    <source>
        <dbReference type="ARBA" id="ARBA00004651"/>
    </source>
</evidence>
<dbReference type="Proteomes" id="UP000326711">
    <property type="component" value="Chromosome"/>
</dbReference>